<gene>
    <name evidence="1" type="ORF">ACFQXB_11900</name>
</gene>
<protein>
    <recommendedName>
        <fullName evidence="3">Flagellar FliJ protein</fullName>
    </recommendedName>
</protein>
<comment type="caution">
    <text evidence="1">The sequence shown here is derived from an EMBL/GenBank/DDBJ whole genome shotgun (WGS) entry which is preliminary data.</text>
</comment>
<evidence type="ECO:0008006" key="3">
    <source>
        <dbReference type="Google" id="ProtNLM"/>
    </source>
</evidence>
<evidence type="ECO:0000313" key="2">
    <source>
        <dbReference type="Proteomes" id="UP001596516"/>
    </source>
</evidence>
<dbReference type="EMBL" id="JBHTFQ010000006">
    <property type="protein sequence ID" value="MFC7704899.1"/>
    <property type="molecule type" value="Genomic_DNA"/>
</dbReference>
<proteinExistence type="predicted"/>
<name>A0ABW2UJM2_9RHOB</name>
<accession>A0ABW2UJM2</accession>
<evidence type="ECO:0000313" key="1">
    <source>
        <dbReference type="EMBL" id="MFC7704899.1"/>
    </source>
</evidence>
<dbReference type="RefSeq" id="WP_377403816.1">
    <property type="nucleotide sequence ID" value="NZ_JBHTFQ010000006.1"/>
</dbReference>
<dbReference type="Proteomes" id="UP001596516">
    <property type="component" value="Unassembled WGS sequence"/>
</dbReference>
<reference evidence="2" key="1">
    <citation type="journal article" date="2019" name="Int. J. Syst. Evol. Microbiol.">
        <title>The Global Catalogue of Microorganisms (GCM) 10K type strain sequencing project: providing services to taxonomists for standard genome sequencing and annotation.</title>
        <authorList>
            <consortium name="The Broad Institute Genomics Platform"/>
            <consortium name="The Broad Institute Genome Sequencing Center for Infectious Disease"/>
            <person name="Wu L."/>
            <person name="Ma J."/>
        </authorList>
    </citation>
    <scope>NUCLEOTIDE SEQUENCE [LARGE SCALE GENOMIC DNA]</scope>
    <source>
        <strain evidence="2">CGMCC 1.12750</strain>
    </source>
</reference>
<organism evidence="1 2">
    <name type="scientific">Plastorhodobacter daqingensis</name>
    <dbReference type="NCBI Taxonomy" id="1387281"/>
    <lineage>
        <taxon>Bacteria</taxon>
        <taxon>Pseudomonadati</taxon>
        <taxon>Pseudomonadota</taxon>
        <taxon>Alphaproteobacteria</taxon>
        <taxon>Rhodobacterales</taxon>
        <taxon>Paracoccaceae</taxon>
        <taxon>Plastorhodobacter</taxon>
    </lineage>
</organism>
<sequence>MTRRERLMLLMMRREALRSSRAAATLREAAQEQARAAALADQLAALQAERRHEDSRPRTAAQLRADHWYGLQIEDQSGLARNRAEFLGGECERLRHDLARTELRRGLFADRAEALRRDELERRAARAEAALPPRTDTRK</sequence>
<keyword evidence="2" id="KW-1185">Reference proteome</keyword>